<evidence type="ECO:0000313" key="13">
    <source>
        <dbReference type="EMBL" id="MRX71770.1"/>
    </source>
</evidence>
<dbReference type="OrthoDB" id="9763981at2"/>
<keyword evidence="8 10" id="KW-0119">Carbohydrate metabolism</keyword>
<evidence type="ECO:0000256" key="10">
    <source>
        <dbReference type="HAMAP-Rule" id="MF_00455"/>
    </source>
</evidence>
<evidence type="ECO:0000256" key="2">
    <source>
        <dbReference type="ARBA" id="ARBA00011881"/>
    </source>
</evidence>
<dbReference type="GO" id="GO:0000287">
    <property type="term" value="F:magnesium ion binding"/>
    <property type="evidence" value="ECO:0007669"/>
    <property type="project" value="UniProtKB-UniRule"/>
</dbReference>
<dbReference type="AlphaFoldDB" id="A0A7X2IY20"/>
<evidence type="ECO:0000256" key="7">
    <source>
        <dbReference type="ARBA" id="ARBA00023235"/>
    </source>
</evidence>
<evidence type="ECO:0000256" key="5">
    <source>
        <dbReference type="ARBA" id="ARBA00022629"/>
    </source>
</evidence>
<dbReference type="RefSeq" id="WP_154306907.1">
    <property type="nucleotide sequence ID" value="NZ_WKKI01000007.1"/>
</dbReference>
<keyword evidence="10" id="KW-0963">Cytoplasm</keyword>
<dbReference type="SUPFAM" id="SSF51658">
    <property type="entry name" value="Xylose isomerase-like"/>
    <property type="match status" value="1"/>
</dbReference>
<feature type="binding site" evidence="10">
    <location>
        <position position="269"/>
    </location>
    <ligand>
        <name>Mg(2+)</name>
        <dbReference type="ChEBI" id="CHEBI:18420"/>
        <label>2</label>
    </ligand>
</feature>
<dbReference type="NCBIfam" id="NF003998">
    <property type="entry name" value="PRK05474.1"/>
    <property type="match status" value="1"/>
</dbReference>
<reference evidence="13 14" key="1">
    <citation type="submission" date="2019-11" db="EMBL/GenBank/DDBJ databases">
        <title>Bacillus lacus genome.</title>
        <authorList>
            <person name="Allen C.J."/>
            <person name="Newman J.D."/>
        </authorList>
    </citation>
    <scope>NUCLEOTIDE SEQUENCE [LARGE SCALE GENOMIC DNA]</scope>
    <source>
        <strain evidence="13 14">KCTC 33946</strain>
    </source>
</reference>
<keyword evidence="5 10" id="KW-0859">Xylose metabolism</keyword>
<protein>
    <recommendedName>
        <fullName evidence="4 10">Xylose isomerase</fullName>
        <ecNumber evidence="3 10">5.3.1.5</ecNumber>
    </recommendedName>
</protein>
<dbReference type="GO" id="GO:0042732">
    <property type="term" value="P:D-xylose metabolic process"/>
    <property type="evidence" value="ECO:0007669"/>
    <property type="project" value="UniProtKB-UniRule"/>
</dbReference>
<keyword evidence="14" id="KW-1185">Reference proteome</keyword>
<feature type="binding site" evidence="10">
    <location>
        <position position="230"/>
    </location>
    <ligand>
        <name>Mg(2+)</name>
        <dbReference type="ChEBI" id="CHEBI:18420"/>
        <label>1</label>
    </ligand>
</feature>
<accession>A0A7X2IY20</accession>
<proteinExistence type="inferred from homology"/>
<evidence type="ECO:0000256" key="11">
    <source>
        <dbReference type="RuleBase" id="RU000609"/>
    </source>
</evidence>
<comment type="similarity">
    <text evidence="1 10 11">Belongs to the xylose isomerase family.</text>
</comment>
<feature type="active site" evidence="10">
    <location>
        <position position="102"/>
    </location>
</feature>
<feature type="active site" evidence="10">
    <location>
        <position position="99"/>
    </location>
</feature>
<dbReference type="InterPro" id="IPR036237">
    <property type="entry name" value="Xyl_isomerase-like_sf"/>
</dbReference>
<evidence type="ECO:0000256" key="3">
    <source>
        <dbReference type="ARBA" id="ARBA00011958"/>
    </source>
</evidence>
<dbReference type="PANTHER" id="PTHR48408">
    <property type="match status" value="1"/>
</dbReference>
<name>A0A7X2IY20_9BACI</name>
<dbReference type="FunFam" id="3.20.20.150:FF:000002">
    <property type="entry name" value="Xylose isomerase"/>
    <property type="match status" value="1"/>
</dbReference>
<feature type="binding site" evidence="10">
    <location>
        <position position="266"/>
    </location>
    <ligand>
        <name>Mg(2+)</name>
        <dbReference type="ChEBI" id="CHEBI:18420"/>
        <label>1</label>
    </ligand>
</feature>
<evidence type="ECO:0000313" key="14">
    <source>
        <dbReference type="Proteomes" id="UP000448867"/>
    </source>
</evidence>
<comment type="subunit">
    <text evidence="2 10 12">Homotetramer.</text>
</comment>
<evidence type="ECO:0000256" key="12">
    <source>
        <dbReference type="RuleBase" id="RU000610"/>
    </source>
</evidence>
<organism evidence="13 14">
    <name type="scientific">Metabacillus lacus</name>
    <dbReference type="NCBI Taxonomy" id="1983721"/>
    <lineage>
        <taxon>Bacteria</taxon>
        <taxon>Bacillati</taxon>
        <taxon>Bacillota</taxon>
        <taxon>Bacilli</taxon>
        <taxon>Bacillales</taxon>
        <taxon>Bacillaceae</taxon>
        <taxon>Metabacillus</taxon>
    </lineage>
</organism>
<evidence type="ECO:0000256" key="8">
    <source>
        <dbReference type="ARBA" id="ARBA00023277"/>
    </source>
</evidence>
<dbReference type="EMBL" id="WKKI01000007">
    <property type="protein sequence ID" value="MRX71770.1"/>
    <property type="molecule type" value="Genomic_DNA"/>
</dbReference>
<feature type="binding site" evidence="10">
    <location>
        <position position="307"/>
    </location>
    <ligand>
        <name>Mg(2+)</name>
        <dbReference type="ChEBI" id="CHEBI:18420"/>
        <label>2</label>
    </ligand>
</feature>
<comment type="caution">
    <text evidence="13">The sequence shown here is derived from an EMBL/GenBank/DDBJ whole genome shotgun (WGS) entry which is preliminary data.</text>
</comment>
<evidence type="ECO:0000256" key="1">
    <source>
        <dbReference type="ARBA" id="ARBA00005765"/>
    </source>
</evidence>
<dbReference type="PRINTS" id="PR00688">
    <property type="entry name" value="XYLOSISMRASE"/>
</dbReference>
<dbReference type="PANTHER" id="PTHR48408:SF1">
    <property type="entry name" value="XYLOSE ISOMERASE"/>
    <property type="match status" value="1"/>
</dbReference>
<keyword evidence="7 10" id="KW-0413">Isomerase</keyword>
<dbReference type="GO" id="GO:0009045">
    <property type="term" value="F:xylose isomerase activity"/>
    <property type="evidence" value="ECO:0007669"/>
    <property type="project" value="UniProtKB-UniRule"/>
</dbReference>
<dbReference type="EC" id="5.3.1.5" evidence="3 10"/>
<sequence>MTYFQNISNIKYEGARSKNPFAYKYYNPSELVNGKSMEETLRFSVAYWHTFTADGTDPFGAGTAVRSWDRHTGLDLAKARVEAAFELFEKLDVPFFCFHDSDIAPEGDTLKETYENLDPIVAMIKDYMKTSKTKLLWNTANMFTHPRYVHGAATSNNADVFAYAAAKVKRGLEVGKELGAENYVFWGGREGYETLLNTDMKLEQDNLARMFHMAIDYAKEIGFDAQFLIEPKPKEPTKHQYDFDVATGLAFLQKYDLQDHLKFNIEANHATLAGHTFEHELRVARINGMLGSVDANQGDTLIGWDTDEFPTDLYSTTLAMYEILLNGGLGRGGLNFDAKVRRGSFDADDLFHAHIAGMDAFAIGLKVASKLIEDRALEDVIADRYSSFREGVGLEIVEGKTDLRKLEEYALSMGEIQNKSGRQERLKAVVNSYLLETLSSVSV</sequence>
<comment type="catalytic activity">
    <reaction evidence="9 10 11">
        <text>alpha-D-xylose = alpha-D-xylulofuranose</text>
        <dbReference type="Rhea" id="RHEA:22816"/>
        <dbReference type="ChEBI" id="CHEBI:28518"/>
        <dbReference type="ChEBI" id="CHEBI:188998"/>
        <dbReference type="EC" id="5.3.1.5"/>
    </reaction>
</comment>
<dbReference type="Proteomes" id="UP000448867">
    <property type="component" value="Unassembled WGS sequence"/>
</dbReference>
<keyword evidence="10" id="KW-0460">Magnesium</keyword>
<comment type="cofactor">
    <cofactor evidence="10">
        <name>Mg(2+)</name>
        <dbReference type="ChEBI" id="CHEBI:18420"/>
    </cofactor>
    <text evidence="10">Binds 2 magnesium ions per subunit.</text>
</comment>
<evidence type="ECO:0000256" key="4">
    <source>
        <dbReference type="ARBA" id="ARBA00018232"/>
    </source>
</evidence>
<dbReference type="GO" id="GO:0005737">
    <property type="term" value="C:cytoplasm"/>
    <property type="evidence" value="ECO:0007669"/>
    <property type="project" value="UniProtKB-SubCell"/>
</dbReference>
<feature type="binding site" evidence="10">
    <location>
        <position position="294"/>
    </location>
    <ligand>
        <name>Mg(2+)</name>
        <dbReference type="ChEBI" id="CHEBI:18420"/>
        <label>1</label>
    </ligand>
</feature>
<keyword evidence="6 10" id="KW-0479">Metal-binding</keyword>
<dbReference type="PROSITE" id="PS51415">
    <property type="entry name" value="XYLOSE_ISOMERASE"/>
    <property type="match status" value="1"/>
</dbReference>
<dbReference type="InterPro" id="IPR001998">
    <property type="entry name" value="Xylose_isomerase"/>
</dbReference>
<dbReference type="NCBIfam" id="TIGR02630">
    <property type="entry name" value="xylose_isom_A"/>
    <property type="match status" value="1"/>
</dbReference>
<evidence type="ECO:0000256" key="6">
    <source>
        <dbReference type="ARBA" id="ARBA00022723"/>
    </source>
</evidence>
<comment type="subcellular location">
    <subcellularLocation>
        <location evidence="10 12">Cytoplasm</location>
    </subcellularLocation>
</comment>
<feature type="binding site" evidence="10">
    <location>
        <position position="337"/>
    </location>
    <ligand>
        <name>Mg(2+)</name>
        <dbReference type="ChEBI" id="CHEBI:18420"/>
        <label>1</label>
    </ligand>
</feature>
<dbReference type="Gene3D" id="3.20.20.150">
    <property type="entry name" value="Divalent-metal-dependent TIM barrel enzymes"/>
    <property type="match status" value="1"/>
</dbReference>
<dbReference type="HAMAP" id="MF_00455">
    <property type="entry name" value="Xylose_isom_A"/>
    <property type="match status" value="1"/>
</dbReference>
<evidence type="ECO:0000256" key="9">
    <source>
        <dbReference type="ARBA" id="ARBA00033659"/>
    </source>
</evidence>
<dbReference type="InterPro" id="IPR013452">
    <property type="entry name" value="Xylose_isom_bac"/>
</dbReference>
<feature type="binding site" evidence="10">
    <location>
        <position position="266"/>
    </location>
    <ligand>
        <name>Mg(2+)</name>
        <dbReference type="ChEBI" id="CHEBI:18420"/>
        <label>2</label>
    </ligand>
</feature>
<feature type="binding site" evidence="10">
    <location>
        <position position="305"/>
    </location>
    <ligand>
        <name>Mg(2+)</name>
        <dbReference type="ChEBI" id="CHEBI:18420"/>
        <label>2</label>
    </ligand>
</feature>
<gene>
    <name evidence="10 13" type="primary">xylA</name>
    <name evidence="13" type="ORF">GJU40_06215</name>
</gene>